<name>A0A420BHY1_SPHD1</name>
<accession>A0A420BHY1</accession>
<sequence>MEQSNIRMIIQNMELPDDFGKRVLYYREACNENQINTSCIMKEITQNDGIYNIHAAKDGYCLIIPLEGDIAVPYSNKNTVVRISQMYRTSMIAGDTFAVENANKDLLSFSFIYIYFETEHTKTGSQIVDLPMIGWHNNLNTINSGRQDDLPFCLRIGILPTKYASVLPCDQRFRLHVCHLIEGSCELGGRLLFKGDSLEIIGRENLEIEGIAGISIMLLIEFDRF</sequence>
<evidence type="ECO:0000313" key="1">
    <source>
        <dbReference type="EMBL" id="RKE56303.1"/>
    </source>
</evidence>
<dbReference type="AlphaFoldDB" id="A0A420BHY1"/>
<evidence type="ECO:0000313" key="2">
    <source>
        <dbReference type="Proteomes" id="UP000286246"/>
    </source>
</evidence>
<keyword evidence="2" id="KW-1185">Reference proteome</keyword>
<proteinExistence type="predicted"/>
<protein>
    <recommendedName>
        <fullName evidence="3">Quercetin 2,3-dioxygenase C-terminal cupin domain-containing protein</fullName>
    </recommendedName>
</protein>
<dbReference type="Proteomes" id="UP000286246">
    <property type="component" value="Unassembled WGS sequence"/>
</dbReference>
<evidence type="ECO:0008006" key="3">
    <source>
        <dbReference type="Google" id="ProtNLM"/>
    </source>
</evidence>
<gene>
    <name evidence="1" type="ORF">DFQ12_1160</name>
</gene>
<dbReference type="EMBL" id="RAPY01000001">
    <property type="protein sequence ID" value="RKE56303.1"/>
    <property type="molecule type" value="Genomic_DNA"/>
</dbReference>
<comment type="caution">
    <text evidence="1">The sequence shown here is derived from an EMBL/GenBank/DDBJ whole genome shotgun (WGS) entry which is preliminary data.</text>
</comment>
<organism evidence="1 2">
    <name type="scientific">Sphingobacterium detergens</name>
    <dbReference type="NCBI Taxonomy" id="1145106"/>
    <lineage>
        <taxon>Bacteria</taxon>
        <taxon>Pseudomonadati</taxon>
        <taxon>Bacteroidota</taxon>
        <taxon>Sphingobacteriia</taxon>
        <taxon>Sphingobacteriales</taxon>
        <taxon>Sphingobacteriaceae</taxon>
        <taxon>Sphingobacterium</taxon>
    </lineage>
</organism>
<reference evidence="1 2" key="1">
    <citation type="submission" date="2018-09" db="EMBL/GenBank/DDBJ databases">
        <title>Genomic Encyclopedia of Type Strains, Phase III (KMG-III): the genomes of soil and plant-associated and newly described type strains.</title>
        <authorList>
            <person name="Whitman W."/>
        </authorList>
    </citation>
    <scope>NUCLEOTIDE SEQUENCE [LARGE SCALE GENOMIC DNA]</scope>
    <source>
        <strain evidence="1 2">CECT 7938</strain>
    </source>
</reference>